<dbReference type="AlphaFoldDB" id="A0A022VVG4"/>
<dbReference type="HOGENOM" id="CLU_066294_0_0_1"/>
<reference evidence="3" key="1">
    <citation type="submission" date="2014-02" db="EMBL/GenBank/DDBJ databases">
        <title>The Genome Sequence of Trichophyton rubrum (morphotype fischeri) CBS 288.86.</title>
        <authorList>
            <consortium name="The Broad Institute Genomics Platform"/>
            <person name="Cuomo C.A."/>
            <person name="White T.C."/>
            <person name="Graser Y."/>
            <person name="Martinez-Rossi N."/>
            <person name="Heitman J."/>
            <person name="Young S.K."/>
            <person name="Zeng Q."/>
            <person name="Gargeya S."/>
            <person name="Abouelleil A."/>
            <person name="Alvarado L."/>
            <person name="Chapman S.B."/>
            <person name="Gainer-Dewar J."/>
            <person name="Goldberg J."/>
            <person name="Griggs A."/>
            <person name="Gujja S."/>
            <person name="Hansen M."/>
            <person name="Howarth C."/>
            <person name="Imamovic A."/>
            <person name="Larimer J."/>
            <person name="Martinez D."/>
            <person name="Murphy C."/>
            <person name="Pearson M.D."/>
            <person name="Persinoti G."/>
            <person name="Poon T."/>
            <person name="Priest M."/>
            <person name="Roberts A.D."/>
            <person name="Saif S."/>
            <person name="Shea T.D."/>
            <person name="Sykes S.N."/>
            <person name="Wortman J."/>
            <person name="Nusbaum C."/>
            <person name="Birren B."/>
        </authorList>
    </citation>
    <scope>NUCLEOTIDE SEQUENCE [LARGE SCALE GENOMIC DNA]</scope>
    <source>
        <strain evidence="3">CBS 288.86</strain>
    </source>
</reference>
<dbReference type="PANTHER" id="PTHR28229">
    <property type="entry name" value="TRANSLOCATION PROTEIN SEC66"/>
    <property type="match status" value="1"/>
</dbReference>
<feature type="transmembrane region" description="Helical" evidence="2">
    <location>
        <begin position="12"/>
        <end position="33"/>
    </location>
</feature>
<keyword evidence="2" id="KW-1133">Transmembrane helix</keyword>
<feature type="compositionally biased region" description="Low complexity" evidence="1">
    <location>
        <begin position="225"/>
        <end position="234"/>
    </location>
</feature>
<protein>
    <recommendedName>
        <fullName evidence="4">Translocation protein sec66</fullName>
    </recommendedName>
</protein>
<evidence type="ECO:0000256" key="1">
    <source>
        <dbReference type="SAM" id="MobiDB-lite"/>
    </source>
</evidence>
<dbReference type="PANTHER" id="PTHR28229:SF1">
    <property type="entry name" value="TRANSLOCATION PROTEIN SEC66"/>
    <property type="match status" value="1"/>
</dbReference>
<evidence type="ECO:0000313" key="3">
    <source>
        <dbReference type="EMBL" id="EZF50075.1"/>
    </source>
</evidence>
<dbReference type="GO" id="GO:0031207">
    <property type="term" value="C:Sec62/Sec63 complex"/>
    <property type="evidence" value="ECO:0007669"/>
    <property type="project" value="InterPro"/>
</dbReference>
<dbReference type="EMBL" id="KK207891">
    <property type="protein sequence ID" value="EZF50075.1"/>
    <property type="molecule type" value="Genomic_DNA"/>
</dbReference>
<dbReference type="InterPro" id="IPR018624">
    <property type="entry name" value="Sec66"/>
</dbReference>
<evidence type="ECO:0008006" key="4">
    <source>
        <dbReference type="Google" id="ProtNLM"/>
    </source>
</evidence>
<name>A0A022VVG4_TRIRU</name>
<dbReference type="GO" id="GO:0031204">
    <property type="term" value="P:post-translational protein targeting to membrane, translocation"/>
    <property type="evidence" value="ECO:0007669"/>
    <property type="project" value="InterPro"/>
</dbReference>
<proteinExistence type="predicted"/>
<sequence>MLDFLKIDWLSLTIPLAYLAVLVGSLATFSSLYRKRKSQKASSLKPWFPAHLQRDIYFSILHMEKKAPETILKAALLHRAAEDIKRLLELRTKKAALGSLLQKGNVGDDLWQQFTRAEKEMEEEFRDVASEANAYTPGWGQVIFQSANEMFLNNMARTDIKALQATVTEEKEWWDRKRASIQEGFMKELEQEKSGTTESSKTKGGSTGDNTQPGSDEDTVLVDVASSTGSAAGSVSGGGKKKKKGKK</sequence>
<dbReference type="Pfam" id="PF09802">
    <property type="entry name" value="Sec66"/>
    <property type="match status" value="1"/>
</dbReference>
<dbReference type="Proteomes" id="UP000023758">
    <property type="component" value="Unassembled WGS sequence"/>
</dbReference>
<dbReference type="OrthoDB" id="73168at2759"/>
<feature type="region of interest" description="Disordered" evidence="1">
    <location>
        <begin position="187"/>
        <end position="247"/>
    </location>
</feature>
<accession>A0A022VVG4</accession>
<organism evidence="3">
    <name type="scientific">Trichophyton rubrum CBS 288.86</name>
    <dbReference type="NCBI Taxonomy" id="1215330"/>
    <lineage>
        <taxon>Eukaryota</taxon>
        <taxon>Fungi</taxon>
        <taxon>Dikarya</taxon>
        <taxon>Ascomycota</taxon>
        <taxon>Pezizomycotina</taxon>
        <taxon>Eurotiomycetes</taxon>
        <taxon>Eurotiomycetidae</taxon>
        <taxon>Onygenales</taxon>
        <taxon>Arthrodermataceae</taxon>
        <taxon>Trichophyton</taxon>
    </lineage>
</organism>
<evidence type="ECO:0000256" key="2">
    <source>
        <dbReference type="SAM" id="Phobius"/>
    </source>
</evidence>
<gene>
    <name evidence="3" type="ORF">H103_06457</name>
</gene>
<keyword evidence="2" id="KW-0812">Transmembrane</keyword>
<keyword evidence="2" id="KW-0472">Membrane</keyword>